<dbReference type="HOGENOM" id="CLU_2106005_0_0_6"/>
<dbReference type="STRING" id="1433287.X808_17990"/>
<accession>W0QBQ1</accession>
<keyword evidence="2" id="KW-1185">Reference proteome</keyword>
<dbReference type="RefSeq" id="WP_025218007.1">
    <property type="nucleotide sequence ID" value="NZ_CP006943.1"/>
</dbReference>
<gene>
    <name evidence="1" type="ORF">X808_17990</name>
</gene>
<evidence type="ECO:0000313" key="1">
    <source>
        <dbReference type="EMBL" id="AHG76319.1"/>
    </source>
</evidence>
<dbReference type="EMBL" id="CP006943">
    <property type="protein sequence ID" value="AHG76319.1"/>
    <property type="molecule type" value="Genomic_DNA"/>
</dbReference>
<reference evidence="1 2" key="1">
    <citation type="submission" date="2013-12" db="EMBL/GenBank/DDBJ databases">
        <title>Annotation of the Mannheimia varigena USDA-ARS-USMARC-1296 complete genome.</title>
        <authorList>
            <person name="Harhay G.P."/>
            <person name="Clawson M.L."/>
            <person name="Murray R.W."/>
            <person name="Lubbers B.V."/>
            <person name="Heaton M.P."/>
            <person name="Chitko-Mckown C.G."/>
            <person name="Harhay D.M."/>
            <person name="Smith T.P.L."/>
        </authorList>
    </citation>
    <scope>NUCLEOTIDE SEQUENCE [LARGE SCALE GENOMIC DNA]</scope>
    <source>
        <strain evidence="1 2">USDA-ARS-USMARC-1296</strain>
    </source>
</reference>
<protein>
    <submittedName>
        <fullName evidence="1">Uncharacterized protein</fullName>
    </submittedName>
</protein>
<sequence length="115" mass="12388">MTKINLKHAEAAGMADFFPGINILLEEVTAEVKAVATLSSKSVAANVWQELAAANEVLLRYAPAPASETVKLMTDEEAEELGREMAVFTVLCRNFLAMQEAVAEVLQQHKGGNNA</sequence>
<organism evidence="1 2">
    <name type="scientific">Mannheimia varigena USDA-ARS-USMARC-1296</name>
    <dbReference type="NCBI Taxonomy" id="1433287"/>
    <lineage>
        <taxon>Bacteria</taxon>
        <taxon>Pseudomonadati</taxon>
        <taxon>Pseudomonadota</taxon>
        <taxon>Gammaproteobacteria</taxon>
        <taxon>Pasteurellales</taxon>
        <taxon>Pasteurellaceae</taxon>
        <taxon>Mannheimia</taxon>
    </lineage>
</organism>
<dbReference type="AlphaFoldDB" id="W0QBQ1"/>
<dbReference type="Proteomes" id="UP000066995">
    <property type="component" value="Chromosome"/>
</dbReference>
<dbReference type="PATRIC" id="fig|1433287.3.peg.1795"/>
<evidence type="ECO:0000313" key="2">
    <source>
        <dbReference type="Proteomes" id="UP000066995"/>
    </source>
</evidence>
<proteinExistence type="predicted"/>
<dbReference type="KEGG" id="mvi:X808_17990"/>
<name>W0QBQ1_9PAST</name>